<organism evidence="2 3">
    <name type="scientific">Puccinia graminis f. sp. tritici</name>
    <dbReference type="NCBI Taxonomy" id="56615"/>
    <lineage>
        <taxon>Eukaryota</taxon>
        <taxon>Fungi</taxon>
        <taxon>Dikarya</taxon>
        <taxon>Basidiomycota</taxon>
        <taxon>Pucciniomycotina</taxon>
        <taxon>Pucciniomycetes</taxon>
        <taxon>Pucciniales</taxon>
        <taxon>Pucciniaceae</taxon>
        <taxon>Puccinia</taxon>
    </lineage>
</organism>
<dbReference type="EMBL" id="VSWC01000093">
    <property type="protein sequence ID" value="KAA1089459.1"/>
    <property type="molecule type" value="Genomic_DNA"/>
</dbReference>
<feature type="signal peptide" evidence="1">
    <location>
        <begin position="1"/>
        <end position="22"/>
    </location>
</feature>
<dbReference type="Proteomes" id="UP000324748">
    <property type="component" value="Unassembled WGS sequence"/>
</dbReference>
<name>A0A5B0NNE2_PUCGR</name>
<protein>
    <submittedName>
        <fullName evidence="2">Uncharacterized protein</fullName>
    </submittedName>
</protein>
<accession>A0A5B0NNE2</accession>
<sequence>MKSANCMLSSSILLLLVSSIAAESGPGPAYWKCQDPSNYANLYCSNSDGSDHYYPEDLSKNGIFDDSGGTFFDCNQSYNPYCCKGKQGAPVKSLTRDCQGAVDHGPF</sequence>
<reference evidence="2 3" key="1">
    <citation type="submission" date="2019-05" db="EMBL/GenBank/DDBJ databases">
        <title>Emergence of the Ug99 lineage of the wheat stem rust pathogen through somatic hybridization.</title>
        <authorList>
            <person name="Li F."/>
            <person name="Upadhyaya N.M."/>
            <person name="Sperschneider J."/>
            <person name="Matny O."/>
            <person name="Nguyen-Phuc H."/>
            <person name="Mago R."/>
            <person name="Raley C."/>
            <person name="Miller M.E."/>
            <person name="Silverstein K.A.T."/>
            <person name="Henningsen E."/>
            <person name="Hirsch C.D."/>
            <person name="Visser B."/>
            <person name="Pretorius Z.A."/>
            <person name="Steffenson B.J."/>
            <person name="Schwessinger B."/>
            <person name="Dodds P.N."/>
            <person name="Figueroa M."/>
        </authorList>
    </citation>
    <scope>NUCLEOTIDE SEQUENCE [LARGE SCALE GENOMIC DNA]</scope>
    <source>
        <strain evidence="2">21-0</strain>
    </source>
</reference>
<evidence type="ECO:0000313" key="2">
    <source>
        <dbReference type="EMBL" id="KAA1089459.1"/>
    </source>
</evidence>
<dbReference type="AlphaFoldDB" id="A0A5B0NNE2"/>
<evidence type="ECO:0000256" key="1">
    <source>
        <dbReference type="SAM" id="SignalP"/>
    </source>
</evidence>
<keyword evidence="1" id="KW-0732">Signal</keyword>
<proteinExistence type="predicted"/>
<keyword evidence="3" id="KW-1185">Reference proteome</keyword>
<comment type="caution">
    <text evidence="2">The sequence shown here is derived from an EMBL/GenBank/DDBJ whole genome shotgun (WGS) entry which is preliminary data.</text>
</comment>
<gene>
    <name evidence="2" type="ORF">PGT21_018845</name>
</gene>
<evidence type="ECO:0000313" key="3">
    <source>
        <dbReference type="Proteomes" id="UP000324748"/>
    </source>
</evidence>
<feature type="chain" id="PRO_5023062494" evidence="1">
    <location>
        <begin position="23"/>
        <end position="107"/>
    </location>
</feature>